<comment type="caution">
    <text evidence="1">The sequence shown here is derived from an EMBL/GenBank/DDBJ whole genome shotgun (WGS) entry which is preliminary data.</text>
</comment>
<organism evidence="1 2">
    <name type="scientific">Brachybacterium equifaecis</name>
    <dbReference type="NCBI Taxonomy" id="2910770"/>
    <lineage>
        <taxon>Bacteria</taxon>
        <taxon>Bacillati</taxon>
        <taxon>Actinomycetota</taxon>
        <taxon>Actinomycetes</taxon>
        <taxon>Micrococcales</taxon>
        <taxon>Dermabacteraceae</taxon>
        <taxon>Brachybacterium</taxon>
    </lineage>
</organism>
<gene>
    <name evidence="1" type="ORF">Bequi_07915</name>
</gene>
<dbReference type="Pfam" id="PF06224">
    <property type="entry name" value="AlkZ-like"/>
    <property type="match status" value="1"/>
</dbReference>
<dbReference type="RefSeq" id="WP_249737424.1">
    <property type="nucleotide sequence ID" value="NZ_JAKNCJ010000003.1"/>
</dbReference>
<proteinExistence type="predicted"/>
<name>A0ABT0R322_9MICO</name>
<keyword evidence="1" id="KW-0238">DNA-binding</keyword>
<reference evidence="1" key="1">
    <citation type="submission" date="2022-02" db="EMBL/GenBank/DDBJ databases">
        <authorList>
            <person name="Lee M."/>
            <person name="Kim S.-J."/>
            <person name="Jung M.-Y."/>
        </authorList>
    </citation>
    <scope>NUCLEOTIDE SEQUENCE</scope>
    <source>
        <strain evidence="1">JHP9</strain>
    </source>
</reference>
<dbReference type="GO" id="GO:0003677">
    <property type="term" value="F:DNA binding"/>
    <property type="evidence" value="ECO:0007669"/>
    <property type="project" value="UniProtKB-KW"/>
</dbReference>
<dbReference type="PANTHER" id="PTHR38479:SF2">
    <property type="entry name" value="WINGED HELIX DNA-BINDING DOMAIN-CONTAINING PROTEIN"/>
    <property type="match status" value="1"/>
</dbReference>
<evidence type="ECO:0000313" key="1">
    <source>
        <dbReference type="EMBL" id="MCL6423310.1"/>
    </source>
</evidence>
<keyword evidence="2" id="KW-1185">Reference proteome</keyword>
<accession>A0ABT0R322</accession>
<dbReference type="Proteomes" id="UP001203761">
    <property type="component" value="Unassembled WGS sequence"/>
</dbReference>
<dbReference type="EMBL" id="JAKNCJ010000003">
    <property type="protein sequence ID" value="MCL6423310.1"/>
    <property type="molecule type" value="Genomic_DNA"/>
</dbReference>
<sequence length="371" mass="40713">MVDRELVTRRVVAQELVGARRTGAADVARAFLATQGQDLTGAVSSLALRLALPPGAAVAEVERAFADGEIVRGYPMRGTVFITAAEDLRWLTQLCAPAEIRGSAMRREKHLGIEESTMHSARAVLEEVTGESGIPRSELLAHWTERGIATEQAHRYHILKHFLMTDIAVYGPLAGRENLVVAGDRWLPVGSSLQERFGGDRTQAAAELLRRYLTSRGPASIRDAAWFSKLPIALLTAALQQLEDEVVPAGPDARGEMRYERPSLQAEWEQHGGAALKGILLPPFDEIVLGYPDRLALMTPAAHEVLVPGNRGVFLGGFLRRGEIIARWRRAGTAARPRLELAALEDHRRLPNIAVAEADSRFRAFPVYPPR</sequence>
<protein>
    <submittedName>
        <fullName evidence="1">Winged helix DNA-binding domain-containing protein</fullName>
    </submittedName>
</protein>
<dbReference type="InterPro" id="IPR009351">
    <property type="entry name" value="AlkZ-like"/>
</dbReference>
<dbReference type="PANTHER" id="PTHR38479">
    <property type="entry name" value="LMO0824 PROTEIN"/>
    <property type="match status" value="1"/>
</dbReference>
<evidence type="ECO:0000313" key="2">
    <source>
        <dbReference type="Proteomes" id="UP001203761"/>
    </source>
</evidence>